<dbReference type="EMBL" id="LR796253">
    <property type="protein sequence ID" value="CAB4131815.1"/>
    <property type="molecule type" value="Genomic_DNA"/>
</dbReference>
<name>A0A6J5LCL7_9CAUD</name>
<organism evidence="1">
    <name type="scientific">uncultured Caudovirales phage</name>
    <dbReference type="NCBI Taxonomy" id="2100421"/>
    <lineage>
        <taxon>Viruses</taxon>
        <taxon>Duplodnaviria</taxon>
        <taxon>Heunggongvirae</taxon>
        <taxon>Uroviricota</taxon>
        <taxon>Caudoviricetes</taxon>
        <taxon>Peduoviridae</taxon>
        <taxon>Maltschvirus</taxon>
        <taxon>Maltschvirus maltsch</taxon>
    </lineage>
</organism>
<accession>A0A6J5LCL7</accession>
<proteinExistence type="predicted"/>
<evidence type="ECO:0000313" key="1">
    <source>
        <dbReference type="EMBL" id="CAB4131815.1"/>
    </source>
</evidence>
<protein>
    <submittedName>
        <fullName evidence="1">Uncharacterized protein</fullName>
    </submittedName>
</protein>
<gene>
    <name evidence="1" type="ORF">UFOVP125_25</name>
</gene>
<reference evidence="1" key="1">
    <citation type="submission" date="2020-04" db="EMBL/GenBank/DDBJ databases">
        <authorList>
            <person name="Chiriac C."/>
            <person name="Salcher M."/>
            <person name="Ghai R."/>
            <person name="Kavagutti S V."/>
        </authorList>
    </citation>
    <scope>NUCLEOTIDE SEQUENCE</scope>
</reference>
<sequence length="57" mass="6793">MNNEQPIYDYGRAPIRMEGGIANPDEFSFACVCEKCQEKYRDWKAKYEEQQKQLRGE</sequence>